<comment type="caution">
    <text evidence="5">The sequence shown here is derived from an EMBL/GenBank/DDBJ whole genome shotgun (WGS) entry which is preliminary data.</text>
</comment>
<dbReference type="GO" id="GO:0017000">
    <property type="term" value="P:antibiotic biosynthetic process"/>
    <property type="evidence" value="ECO:0007669"/>
    <property type="project" value="UniProtKB-KW"/>
</dbReference>
<dbReference type="OrthoDB" id="9769888at2"/>
<name>A0A369UIN9_9GAMM</name>
<dbReference type="Proteomes" id="UP000253782">
    <property type="component" value="Unassembled WGS sequence"/>
</dbReference>
<proteinExistence type="predicted"/>
<dbReference type="PANTHER" id="PTHR10696:SF56">
    <property type="entry name" value="TAUD_TFDA-LIKE DOMAIN-CONTAINING PROTEIN"/>
    <property type="match status" value="1"/>
</dbReference>
<protein>
    <submittedName>
        <fullName evidence="5">TauD/TfdA family dioxygenase</fullName>
    </submittedName>
</protein>
<dbReference type="InterPro" id="IPR003819">
    <property type="entry name" value="TauD/TfdA-like"/>
</dbReference>
<evidence type="ECO:0000313" key="5">
    <source>
        <dbReference type="EMBL" id="RDD80421.1"/>
    </source>
</evidence>
<evidence type="ECO:0000256" key="2">
    <source>
        <dbReference type="ARBA" id="ARBA00023002"/>
    </source>
</evidence>
<gene>
    <name evidence="5" type="ORF">DVJ77_17450</name>
</gene>
<evidence type="ECO:0000259" key="4">
    <source>
        <dbReference type="Pfam" id="PF02668"/>
    </source>
</evidence>
<organism evidence="5 6">
    <name type="scientific">Dyella tabacisoli</name>
    <dbReference type="NCBI Taxonomy" id="2282381"/>
    <lineage>
        <taxon>Bacteria</taxon>
        <taxon>Pseudomonadati</taxon>
        <taxon>Pseudomonadota</taxon>
        <taxon>Gammaproteobacteria</taxon>
        <taxon>Lysobacterales</taxon>
        <taxon>Rhodanobacteraceae</taxon>
        <taxon>Dyella</taxon>
    </lineage>
</organism>
<keyword evidence="5" id="KW-0223">Dioxygenase</keyword>
<evidence type="ECO:0000256" key="3">
    <source>
        <dbReference type="ARBA" id="ARBA00023194"/>
    </source>
</evidence>
<dbReference type="EMBL" id="QQAH01000017">
    <property type="protein sequence ID" value="RDD80421.1"/>
    <property type="molecule type" value="Genomic_DNA"/>
</dbReference>
<dbReference type="AlphaFoldDB" id="A0A369UIN9"/>
<dbReference type="SUPFAM" id="SSF51197">
    <property type="entry name" value="Clavaminate synthase-like"/>
    <property type="match status" value="1"/>
</dbReference>
<dbReference type="GO" id="GO:0016706">
    <property type="term" value="F:2-oxoglutarate-dependent dioxygenase activity"/>
    <property type="evidence" value="ECO:0007669"/>
    <property type="project" value="UniProtKB-ARBA"/>
</dbReference>
<reference evidence="5 6" key="1">
    <citation type="submission" date="2018-07" db="EMBL/GenBank/DDBJ databases">
        <title>Dyella tabacisoli L4-6T, whole genome shotgun sequence.</title>
        <authorList>
            <person name="Zhou X.-K."/>
            <person name="Li W.-J."/>
            <person name="Duan Y.-Q."/>
        </authorList>
    </citation>
    <scope>NUCLEOTIDE SEQUENCE [LARGE SCALE GENOMIC DNA]</scope>
    <source>
        <strain evidence="5 6">L4-6</strain>
    </source>
</reference>
<comment type="cofactor">
    <cofactor evidence="1">
        <name>Fe(2+)</name>
        <dbReference type="ChEBI" id="CHEBI:29033"/>
    </cofactor>
</comment>
<evidence type="ECO:0000313" key="6">
    <source>
        <dbReference type="Proteomes" id="UP000253782"/>
    </source>
</evidence>
<dbReference type="InterPro" id="IPR050411">
    <property type="entry name" value="AlphaKG_dependent_hydroxylases"/>
</dbReference>
<feature type="domain" description="TauD/TfdA-like" evidence="4">
    <location>
        <begin position="21"/>
        <end position="312"/>
    </location>
</feature>
<dbReference type="PANTHER" id="PTHR10696">
    <property type="entry name" value="GAMMA-BUTYROBETAINE HYDROXYLASE-RELATED"/>
    <property type="match status" value="1"/>
</dbReference>
<dbReference type="Gene3D" id="3.60.130.10">
    <property type="entry name" value="Clavaminate synthase-like"/>
    <property type="match status" value="1"/>
</dbReference>
<dbReference type="Pfam" id="PF02668">
    <property type="entry name" value="TauD"/>
    <property type="match status" value="1"/>
</dbReference>
<evidence type="ECO:0000256" key="1">
    <source>
        <dbReference type="ARBA" id="ARBA00001954"/>
    </source>
</evidence>
<dbReference type="InterPro" id="IPR042098">
    <property type="entry name" value="TauD-like_sf"/>
</dbReference>
<keyword evidence="2" id="KW-0560">Oxidoreductase</keyword>
<sequence length="331" mass="37427">MILPTRDSMRVDENLMPPVIKAAFGRRSLPEFLQAQREELEAQLVESGALLFRGFGVYDVEGFERAMDAFSPSRLDYVYRSSPRTAVGTRVFTATEYPPQQTIGLHNENAFQRSWPRKIAFCCLRPASHGGETPIADMRKVTRRIGDRIVDQFEARKVRYVRHYHPHVDLPWQTVFQVSDRESLAAFCASHEIACEWLDAETLRTEQVCQGTARHPVTSERIWFNQAHMFHASNLGAEAESSLAACFGRDRLPRQAYYGDGGEIAVEDLDEVRAAFEAEAMAFRWQAGDVLLLDNMLTAHGRRPFKGERRVITALLDPSPGVPAPEPAEPH</sequence>
<keyword evidence="6" id="KW-1185">Reference proteome</keyword>
<accession>A0A369UIN9</accession>
<keyword evidence="3" id="KW-0045">Antibiotic biosynthesis</keyword>